<gene>
    <name evidence="2" type="ORF">POL58_29160</name>
</gene>
<dbReference type="PROSITE" id="PS51257">
    <property type="entry name" value="PROKAR_LIPOPROTEIN"/>
    <property type="match status" value="1"/>
</dbReference>
<keyword evidence="3" id="KW-1185">Reference proteome</keyword>
<dbReference type="EMBL" id="JAQNDN010000018">
    <property type="protein sequence ID" value="MDC0671850.1"/>
    <property type="molecule type" value="Genomic_DNA"/>
</dbReference>
<evidence type="ECO:0000256" key="1">
    <source>
        <dbReference type="SAM" id="MobiDB-lite"/>
    </source>
</evidence>
<dbReference type="RefSeq" id="WP_272002647.1">
    <property type="nucleotide sequence ID" value="NZ_JAQNDN010000018.1"/>
</dbReference>
<protein>
    <recommendedName>
        <fullName evidence="4">Dickkopf N-terminal cysteine-rich domain-containing protein</fullName>
    </recommendedName>
</protein>
<evidence type="ECO:0008006" key="4">
    <source>
        <dbReference type="Google" id="ProtNLM"/>
    </source>
</evidence>
<dbReference type="Proteomes" id="UP001217838">
    <property type="component" value="Unassembled WGS sequence"/>
</dbReference>
<accession>A0ABT5BCI2</accession>
<feature type="region of interest" description="Disordered" evidence="1">
    <location>
        <begin position="20"/>
        <end position="79"/>
    </location>
</feature>
<evidence type="ECO:0000313" key="3">
    <source>
        <dbReference type="Proteomes" id="UP001217838"/>
    </source>
</evidence>
<reference evidence="2 3" key="1">
    <citation type="submission" date="2022-11" db="EMBL/GenBank/DDBJ databases">
        <title>Minimal conservation of predation-associated metabolite biosynthetic gene clusters underscores biosynthetic potential of Myxococcota including descriptions for ten novel species: Archangium lansinium sp. nov., Myxococcus landrumus sp. nov., Nannocystis bai.</title>
        <authorList>
            <person name="Ahearne A."/>
            <person name="Stevens C."/>
            <person name="Dowd S."/>
        </authorList>
    </citation>
    <scope>NUCLEOTIDE SEQUENCE [LARGE SCALE GENOMIC DNA]</scope>
    <source>
        <strain evidence="2 3">NCELM</strain>
    </source>
</reference>
<name>A0ABT5BCI2_9BACT</name>
<evidence type="ECO:0000313" key="2">
    <source>
        <dbReference type="EMBL" id="MDC0671850.1"/>
    </source>
</evidence>
<organism evidence="2 3">
    <name type="scientific">Nannocystis radixulma</name>
    <dbReference type="NCBI Taxonomy" id="2995305"/>
    <lineage>
        <taxon>Bacteria</taxon>
        <taxon>Pseudomonadati</taxon>
        <taxon>Myxococcota</taxon>
        <taxon>Polyangia</taxon>
        <taxon>Nannocystales</taxon>
        <taxon>Nannocystaceae</taxon>
        <taxon>Nannocystis</taxon>
    </lineage>
</organism>
<sequence length="294" mass="29117">MRTLIVCISCLLGACGPDSPAGTDSGSGTSGGTGSDTSASETADVPTSGGTTDGSSSGGGTSEAPTGAPPLECPGDIPEISTPEALAETIAAITCAKAEACGCPAIPADCVAQEIEGNLEYYQALSDSGQTFDPACAGVFAFNEEVVACDRDTPSPCPHCPWFDGSLQEGAACTVGQFGVDGCAGTLTCVLGRCTQLVEVGPGEPCEEGAGDTIALCSGGHFCRASTDVCTPYPALGEACVDGRCESGSRCESGTCVAQLPEGSGCTIDAECLSFRCLDGACAPNSLACRLVAN</sequence>
<proteinExistence type="predicted"/>
<comment type="caution">
    <text evidence="2">The sequence shown here is derived from an EMBL/GenBank/DDBJ whole genome shotgun (WGS) entry which is preliminary data.</text>
</comment>
<feature type="compositionally biased region" description="Low complexity" evidence="1">
    <location>
        <begin position="35"/>
        <end position="55"/>
    </location>
</feature>